<reference evidence="11" key="1">
    <citation type="submission" date="2020-06" db="EMBL/GenBank/DDBJ databases">
        <title>Draft genome of Bugula neritina, a colonial animal packing powerful symbionts and potential medicines.</title>
        <authorList>
            <person name="Rayko M."/>
        </authorList>
    </citation>
    <scope>NUCLEOTIDE SEQUENCE [LARGE SCALE GENOMIC DNA]</scope>
    <source>
        <strain evidence="11">Kwan_BN1</strain>
    </source>
</reference>
<evidence type="ECO:0000256" key="3">
    <source>
        <dbReference type="ARBA" id="ARBA00022692"/>
    </source>
</evidence>
<feature type="transmembrane region" description="Helical" evidence="9">
    <location>
        <begin position="53"/>
        <end position="76"/>
    </location>
</feature>
<evidence type="ECO:0000256" key="1">
    <source>
        <dbReference type="ARBA" id="ARBA00004651"/>
    </source>
</evidence>
<comment type="caution">
    <text evidence="11">The sequence shown here is derived from an EMBL/GenBank/DDBJ whole genome shotgun (WGS) entry which is preliminary data.</text>
</comment>
<feature type="transmembrane region" description="Helical" evidence="9">
    <location>
        <begin position="23"/>
        <end position="41"/>
    </location>
</feature>
<keyword evidence="4 9" id="KW-1133">Transmembrane helix</keyword>
<keyword evidence="6 9" id="KW-0472">Membrane</keyword>
<name>A0A7J7JD91_BUGNE</name>
<feature type="domain" description="G-protein coupled receptors family 1 profile" evidence="10">
    <location>
        <begin position="34"/>
        <end position="284"/>
    </location>
</feature>
<evidence type="ECO:0000313" key="11">
    <source>
        <dbReference type="EMBL" id="KAF6023581.1"/>
    </source>
</evidence>
<dbReference type="SUPFAM" id="SSF81321">
    <property type="entry name" value="Family A G protein-coupled receptor-like"/>
    <property type="match status" value="1"/>
</dbReference>
<keyword evidence="2" id="KW-1003">Cell membrane</keyword>
<feature type="transmembrane region" description="Helical" evidence="9">
    <location>
        <begin position="230"/>
        <end position="251"/>
    </location>
</feature>
<keyword evidence="3 9" id="KW-0812">Transmembrane</keyword>
<gene>
    <name evidence="11" type="ORF">EB796_018113</name>
</gene>
<dbReference type="Proteomes" id="UP000593567">
    <property type="component" value="Unassembled WGS sequence"/>
</dbReference>
<organism evidence="11 12">
    <name type="scientific">Bugula neritina</name>
    <name type="common">Brown bryozoan</name>
    <name type="synonym">Sertularia neritina</name>
    <dbReference type="NCBI Taxonomy" id="10212"/>
    <lineage>
        <taxon>Eukaryota</taxon>
        <taxon>Metazoa</taxon>
        <taxon>Spiralia</taxon>
        <taxon>Lophotrochozoa</taxon>
        <taxon>Bryozoa</taxon>
        <taxon>Gymnolaemata</taxon>
        <taxon>Cheilostomatida</taxon>
        <taxon>Flustrina</taxon>
        <taxon>Buguloidea</taxon>
        <taxon>Bugulidae</taxon>
        <taxon>Bugula</taxon>
    </lineage>
</organism>
<keyword evidence="7" id="KW-0675">Receptor</keyword>
<evidence type="ECO:0000259" key="10">
    <source>
        <dbReference type="PROSITE" id="PS50262"/>
    </source>
</evidence>
<dbReference type="AlphaFoldDB" id="A0A7J7JD91"/>
<sequence>MNNSSIICDDITDLCVDSATSTVFLSIDTFCLILHVINIFFLKMLEKSKRTAYFWIVVNISICDIVTCSTFFLAIICELNKSLITLSVVGARTFQVTVTIFAFSSFVARNFVLAIGNYERYISICHPLQVNSNKVVNNMKLCVGAAWIISFVLLTIFILTDSAEYCFGEFGALIDKPNNQTKVAFAGSITTTFITSAICLSKVWRELQRMQSRNGVYTPDDLIVKRSAQYIRVVSIALYLSYIPTVMSAVFNSVDVISKSIRNMIRWIAYFYMTVSSISNVLLYFLMTPGYHIQVMKLLRLRTPTVEPQ</sequence>
<evidence type="ECO:0000256" key="7">
    <source>
        <dbReference type="ARBA" id="ARBA00023170"/>
    </source>
</evidence>
<evidence type="ECO:0000256" key="5">
    <source>
        <dbReference type="ARBA" id="ARBA00023040"/>
    </source>
</evidence>
<comment type="subcellular location">
    <subcellularLocation>
        <location evidence="1">Cell membrane</location>
        <topology evidence="1">Multi-pass membrane protein</topology>
    </subcellularLocation>
</comment>
<dbReference type="PANTHER" id="PTHR24228">
    <property type="entry name" value="B2 BRADYKININ RECEPTOR/ANGIOTENSIN II RECEPTOR"/>
    <property type="match status" value="1"/>
</dbReference>
<evidence type="ECO:0000256" key="8">
    <source>
        <dbReference type="ARBA" id="ARBA00023224"/>
    </source>
</evidence>
<keyword evidence="5" id="KW-0297">G-protein coupled receptor</keyword>
<feature type="transmembrane region" description="Helical" evidence="9">
    <location>
        <begin position="139"/>
        <end position="159"/>
    </location>
</feature>
<protein>
    <recommendedName>
        <fullName evidence="10">G-protein coupled receptors family 1 profile domain-containing protein</fullName>
    </recommendedName>
</protein>
<keyword evidence="8" id="KW-0807">Transducer</keyword>
<evidence type="ECO:0000256" key="6">
    <source>
        <dbReference type="ARBA" id="ARBA00023136"/>
    </source>
</evidence>
<feature type="transmembrane region" description="Helical" evidence="9">
    <location>
        <begin position="267"/>
        <end position="287"/>
    </location>
</feature>
<dbReference type="GO" id="GO:0005886">
    <property type="term" value="C:plasma membrane"/>
    <property type="evidence" value="ECO:0007669"/>
    <property type="project" value="UniProtKB-SubCell"/>
</dbReference>
<dbReference type="InterPro" id="IPR000276">
    <property type="entry name" value="GPCR_Rhodpsn"/>
</dbReference>
<dbReference type="CDD" id="cd00637">
    <property type="entry name" value="7tm_classA_rhodopsin-like"/>
    <property type="match status" value="1"/>
</dbReference>
<dbReference type="Pfam" id="PF00001">
    <property type="entry name" value="7tm_1"/>
    <property type="match status" value="1"/>
</dbReference>
<dbReference type="OrthoDB" id="6147321at2759"/>
<keyword evidence="12" id="KW-1185">Reference proteome</keyword>
<dbReference type="GO" id="GO:0004930">
    <property type="term" value="F:G protein-coupled receptor activity"/>
    <property type="evidence" value="ECO:0007669"/>
    <property type="project" value="UniProtKB-KW"/>
</dbReference>
<evidence type="ECO:0000256" key="4">
    <source>
        <dbReference type="ARBA" id="ARBA00022989"/>
    </source>
</evidence>
<evidence type="ECO:0000256" key="2">
    <source>
        <dbReference type="ARBA" id="ARBA00022475"/>
    </source>
</evidence>
<evidence type="ECO:0000313" key="12">
    <source>
        <dbReference type="Proteomes" id="UP000593567"/>
    </source>
</evidence>
<dbReference type="InterPro" id="IPR017452">
    <property type="entry name" value="GPCR_Rhodpsn_7TM"/>
</dbReference>
<accession>A0A7J7JD91</accession>
<evidence type="ECO:0000256" key="9">
    <source>
        <dbReference type="SAM" id="Phobius"/>
    </source>
</evidence>
<dbReference type="PROSITE" id="PS50262">
    <property type="entry name" value="G_PROTEIN_RECEP_F1_2"/>
    <property type="match status" value="1"/>
</dbReference>
<feature type="transmembrane region" description="Helical" evidence="9">
    <location>
        <begin position="183"/>
        <end position="204"/>
    </location>
</feature>
<dbReference type="PANTHER" id="PTHR24228:SF59">
    <property type="entry name" value="NEUROPEPTIDE RECEPTOR 15"/>
    <property type="match status" value="1"/>
</dbReference>
<proteinExistence type="predicted"/>
<feature type="transmembrane region" description="Helical" evidence="9">
    <location>
        <begin position="96"/>
        <end position="118"/>
    </location>
</feature>
<dbReference type="EMBL" id="VXIV02002694">
    <property type="protein sequence ID" value="KAF6023581.1"/>
    <property type="molecule type" value="Genomic_DNA"/>
</dbReference>
<dbReference type="Gene3D" id="1.20.1070.10">
    <property type="entry name" value="Rhodopsin 7-helix transmembrane proteins"/>
    <property type="match status" value="1"/>
</dbReference>